<keyword evidence="2" id="KW-1185">Reference proteome</keyword>
<gene>
    <name evidence="1" type="ORF">CY34DRAFT_803189</name>
</gene>
<sequence>MTTIQNSCFSDLQNCRRQRSEISTRQQWCPTNLKGVYKACIPRTTVCDWSRHRDVQRILSQITKLHRNESERLSECSMDGRLDQCYIRSGRVLGCGSYRPSTPPSRSVIRVRFESWPTSSFIRTWGLASTSSVVRLCVVKKLFSINNIYQGFVYFMHTARAQVIVDHLELGAPPFYCQRC</sequence>
<organism evidence="1 2">
    <name type="scientific">Suillus luteus UH-Slu-Lm8-n1</name>
    <dbReference type="NCBI Taxonomy" id="930992"/>
    <lineage>
        <taxon>Eukaryota</taxon>
        <taxon>Fungi</taxon>
        <taxon>Dikarya</taxon>
        <taxon>Basidiomycota</taxon>
        <taxon>Agaricomycotina</taxon>
        <taxon>Agaricomycetes</taxon>
        <taxon>Agaricomycetidae</taxon>
        <taxon>Boletales</taxon>
        <taxon>Suillineae</taxon>
        <taxon>Suillaceae</taxon>
        <taxon>Suillus</taxon>
    </lineage>
</organism>
<evidence type="ECO:0000313" key="1">
    <source>
        <dbReference type="EMBL" id="KIK43957.1"/>
    </source>
</evidence>
<dbReference type="Proteomes" id="UP000054485">
    <property type="component" value="Unassembled WGS sequence"/>
</dbReference>
<dbReference type="EMBL" id="KN835200">
    <property type="protein sequence ID" value="KIK43957.1"/>
    <property type="molecule type" value="Genomic_DNA"/>
</dbReference>
<reference evidence="1 2" key="1">
    <citation type="submission" date="2014-04" db="EMBL/GenBank/DDBJ databases">
        <authorList>
            <consortium name="DOE Joint Genome Institute"/>
            <person name="Kuo A."/>
            <person name="Ruytinx J."/>
            <person name="Rineau F."/>
            <person name="Colpaert J."/>
            <person name="Kohler A."/>
            <person name="Nagy L.G."/>
            <person name="Floudas D."/>
            <person name="Copeland A."/>
            <person name="Barry K.W."/>
            <person name="Cichocki N."/>
            <person name="Veneault-Fourrey C."/>
            <person name="LaButti K."/>
            <person name="Lindquist E.A."/>
            <person name="Lipzen A."/>
            <person name="Lundell T."/>
            <person name="Morin E."/>
            <person name="Murat C."/>
            <person name="Sun H."/>
            <person name="Tunlid A."/>
            <person name="Henrissat B."/>
            <person name="Grigoriev I.V."/>
            <person name="Hibbett D.S."/>
            <person name="Martin F."/>
            <person name="Nordberg H.P."/>
            <person name="Cantor M.N."/>
            <person name="Hua S.X."/>
        </authorList>
    </citation>
    <scope>NUCLEOTIDE SEQUENCE [LARGE SCALE GENOMIC DNA]</scope>
    <source>
        <strain evidence="1 2">UH-Slu-Lm8-n1</strain>
    </source>
</reference>
<accession>A0A0D0BCG3</accession>
<dbReference type="HOGENOM" id="CLU_1497194_0_0_1"/>
<dbReference type="AlphaFoldDB" id="A0A0D0BCG3"/>
<proteinExistence type="predicted"/>
<name>A0A0D0BCG3_9AGAM</name>
<protein>
    <submittedName>
        <fullName evidence="1">Uncharacterized protein</fullName>
    </submittedName>
</protein>
<evidence type="ECO:0000313" key="2">
    <source>
        <dbReference type="Proteomes" id="UP000054485"/>
    </source>
</evidence>
<dbReference type="InParanoid" id="A0A0D0BCG3"/>
<reference evidence="2" key="2">
    <citation type="submission" date="2015-01" db="EMBL/GenBank/DDBJ databases">
        <title>Evolutionary Origins and Diversification of the Mycorrhizal Mutualists.</title>
        <authorList>
            <consortium name="DOE Joint Genome Institute"/>
            <consortium name="Mycorrhizal Genomics Consortium"/>
            <person name="Kohler A."/>
            <person name="Kuo A."/>
            <person name="Nagy L.G."/>
            <person name="Floudas D."/>
            <person name="Copeland A."/>
            <person name="Barry K.W."/>
            <person name="Cichocki N."/>
            <person name="Veneault-Fourrey C."/>
            <person name="LaButti K."/>
            <person name="Lindquist E.A."/>
            <person name="Lipzen A."/>
            <person name="Lundell T."/>
            <person name="Morin E."/>
            <person name="Murat C."/>
            <person name="Riley R."/>
            <person name="Ohm R."/>
            <person name="Sun H."/>
            <person name="Tunlid A."/>
            <person name="Henrissat B."/>
            <person name="Grigoriev I.V."/>
            <person name="Hibbett D.S."/>
            <person name="Martin F."/>
        </authorList>
    </citation>
    <scope>NUCLEOTIDE SEQUENCE [LARGE SCALE GENOMIC DNA]</scope>
    <source>
        <strain evidence="2">UH-Slu-Lm8-n1</strain>
    </source>
</reference>